<dbReference type="SUPFAM" id="SSF48452">
    <property type="entry name" value="TPR-like"/>
    <property type="match status" value="1"/>
</dbReference>
<protein>
    <recommendedName>
        <fullName evidence="4">ATP-dependent transcriptional regulator</fullName>
    </recommendedName>
</protein>
<dbReference type="EMBL" id="RJVQ01000001">
    <property type="protein sequence ID" value="RQW64922.1"/>
    <property type="molecule type" value="Genomic_DNA"/>
</dbReference>
<comment type="caution">
    <text evidence="2">The sequence shown here is derived from an EMBL/GenBank/DDBJ whole genome shotgun (WGS) entry which is preliminary data.</text>
</comment>
<sequence>MDRSRYLLEIEIEQLKRRIEGDPEDVLTILEQCLARSKQIDFPQASLECLILMSRCSWHLKKPKMGLKFAKDALQFQNRLDHDDFLPIILELHGLHFFEEGKLFTAQQYWINALEQAALEDNVEVEIECLLGLGDIWRETQEFQLACSTHQLAVQVANSARINDLEGKARVLWAWDLYLLKDYVEMLEVLDAAQSIFESEHDTKYLAEVWDFRALALLGLERLKDAEEATQTAHELAVEHNLGWVKIHSSISHARLELLRGDLDKANELLSQAELSVDVMENSNAELLTQIYYQQSKIAEQKDQFDLALNAFKKYRHYSIEQIKHQKALESSDKARGAKKQLEQRARKLINRVRGQYEYNPEKHLSNVVSETYWWEQLVLFKTELKHANHTVLVIYHPNPKYIDICTELTHSLCTSKDLVSRLSSERLGILIDEKDAEASELHRVIIAMIGLYPWERQGLSGPLPKVDLHDILTFPFTLEQLELLSTSGRH</sequence>
<gene>
    <name evidence="2" type="ORF">EES38_02475</name>
</gene>
<accession>A0A3N9U5E7</accession>
<organism evidence="2 3">
    <name type="scientific">Vibrio viridaestus</name>
    <dbReference type="NCBI Taxonomy" id="2487322"/>
    <lineage>
        <taxon>Bacteria</taxon>
        <taxon>Pseudomonadati</taxon>
        <taxon>Pseudomonadota</taxon>
        <taxon>Gammaproteobacteria</taxon>
        <taxon>Vibrionales</taxon>
        <taxon>Vibrionaceae</taxon>
        <taxon>Vibrio</taxon>
    </lineage>
</organism>
<name>A0A3N9U5E7_9VIBR</name>
<dbReference type="RefSeq" id="WP_124935572.1">
    <property type="nucleotide sequence ID" value="NZ_RJVQ01000001.1"/>
</dbReference>
<dbReference type="Gene3D" id="1.25.40.10">
    <property type="entry name" value="Tetratricopeptide repeat domain"/>
    <property type="match status" value="2"/>
</dbReference>
<feature type="coiled-coil region" evidence="1">
    <location>
        <begin position="325"/>
        <end position="352"/>
    </location>
</feature>
<evidence type="ECO:0000256" key="1">
    <source>
        <dbReference type="SAM" id="Coils"/>
    </source>
</evidence>
<evidence type="ECO:0000313" key="2">
    <source>
        <dbReference type="EMBL" id="RQW64922.1"/>
    </source>
</evidence>
<evidence type="ECO:0000313" key="3">
    <source>
        <dbReference type="Proteomes" id="UP000281112"/>
    </source>
</evidence>
<keyword evidence="3" id="KW-1185">Reference proteome</keyword>
<keyword evidence="1" id="KW-0175">Coiled coil</keyword>
<dbReference type="AlphaFoldDB" id="A0A3N9U5E7"/>
<dbReference type="OrthoDB" id="5903759at2"/>
<reference evidence="2 3" key="1">
    <citation type="submission" date="2018-11" db="EMBL/GenBank/DDBJ databases">
        <title>Vibrio LJC006 sp. nov., isolated from seawater during the bloom of the enteromorpha.</title>
        <authorList>
            <person name="Liang J."/>
        </authorList>
    </citation>
    <scope>NUCLEOTIDE SEQUENCE [LARGE SCALE GENOMIC DNA]</scope>
    <source>
        <strain evidence="2 3">LJC006</strain>
    </source>
</reference>
<proteinExistence type="predicted"/>
<feature type="coiled-coil region" evidence="1">
    <location>
        <begin position="256"/>
        <end position="283"/>
    </location>
</feature>
<dbReference type="InterPro" id="IPR011990">
    <property type="entry name" value="TPR-like_helical_dom_sf"/>
</dbReference>
<evidence type="ECO:0008006" key="4">
    <source>
        <dbReference type="Google" id="ProtNLM"/>
    </source>
</evidence>
<dbReference type="Proteomes" id="UP000281112">
    <property type="component" value="Unassembled WGS sequence"/>
</dbReference>